<feature type="non-terminal residue" evidence="2">
    <location>
        <position position="1"/>
    </location>
</feature>
<keyword evidence="1" id="KW-0812">Transmembrane</keyword>
<gene>
    <name evidence="2" type="ORF">EJB05_51313</name>
</gene>
<keyword evidence="3" id="KW-1185">Reference proteome</keyword>
<feature type="transmembrane region" description="Helical" evidence="1">
    <location>
        <begin position="56"/>
        <end position="75"/>
    </location>
</feature>
<comment type="caution">
    <text evidence="2">The sequence shown here is derived from an EMBL/GenBank/DDBJ whole genome shotgun (WGS) entry which is preliminary data.</text>
</comment>
<organism evidence="2 3">
    <name type="scientific">Eragrostis curvula</name>
    <name type="common">weeping love grass</name>
    <dbReference type="NCBI Taxonomy" id="38414"/>
    <lineage>
        <taxon>Eukaryota</taxon>
        <taxon>Viridiplantae</taxon>
        <taxon>Streptophyta</taxon>
        <taxon>Embryophyta</taxon>
        <taxon>Tracheophyta</taxon>
        <taxon>Spermatophyta</taxon>
        <taxon>Magnoliopsida</taxon>
        <taxon>Liliopsida</taxon>
        <taxon>Poales</taxon>
        <taxon>Poaceae</taxon>
        <taxon>PACMAD clade</taxon>
        <taxon>Chloridoideae</taxon>
        <taxon>Eragrostideae</taxon>
        <taxon>Eragrostidinae</taxon>
        <taxon>Eragrostis</taxon>
    </lineage>
</organism>
<dbReference type="Gramene" id="TVU03155">
    <property type="protein sequence ID" value="TVU03155"/>
    <property type="gene ID" value="EJB05_51313"/>
</dbReference>
<keyword evidence="1" id="KW-0472">Membrane</keyword>
<evidence type="ECO:0000313" key="3">
    <source>
        <dbReference type="Proteomes" id="UP000324897"/>
    </source>
</evidence>
<proteinExistence type="predicted"/>
<name>A0A5J9SVZ8_9POAL</name>
<feature type="transmembrane region" description="Helical" evidence="1">
    <location>
        <begin position="29"/>
        <end position="50"/>
    </location>
</feature>
<protein>
    <recommendedName>
        <fullName evidence="4">WAT1-related protein</fullName>
    </recommendedName>
</protein>
<evidence type="ECO:0008006" key="4">
    <source>
        <dbReference type="Google" id="ProtNLM"/>
    </source>
</evidence>
<reference evidence="2 3" key="1">
    <citation type="journal article" date="2019" name="Sci. Rep.">
        <title>A high-quality genome of Eragrostis curvula grass provides insights into Poaceae evolution and supports new strategies to enhance forage quality.</title>
        <authorList>
            <person name="Carballo J."/>
            <person name="Santos B.A.C.M."/>
            <person name="Zappacosta D."/>
            <person name="Garbus I."/>
            <person name="Selva J.P."/>
            <person name="Gallo C.A."/>
            <person name="Diaz A."/>
            <person name="Albertini E."/>
            <person name="Caccamo M."/>
            <person name="Echenique V."/>
        </authorList>
    </citation>
    <scope>NUCLEOTIDE SEQUENCE [LARGE SCALE GENOMIC DNA]</scope>
    <source>
        <strain evidence="3">cv. Victoria</strain>
        <tissue evidence="2">Leaf</tissue>
    </source>
</reference>
<dbReference type="Proteomes" id="UP000324897">
    <property type="component" value="Unassembled WGS sequence"/>
</dbReference>
<dbReference type="AlphaFoldDB" id="A0A5J9SVZ8"/>
<sequence>MAGAPAVAATGAAVPALGRGCWEDGTISLGLVAVQLGGAAYMVVVTPVLALGLDPLFLVAVGSLCTGVLTLPFAVKLERKKWPSELSNRLLLQFVVLALGG</sequence>
<dbReference type="EMBL" id="RWGY01000217">
    <property type="protein sequence ID" value="TVU03155.1"/>
    <property type="molecule type" value="Genomic_DNA"/>
</dbReference>
<keyword evidence="1" id="KW-1133">Transmembrane helix</keyword>
<accession>A0A5J9SVZ8</accession>
<dbReference type="OrthoDB" id="642067at2759"/>
<evidence type="ECO:0000256" key="1">
    <source>
        <dbReference type="SAM" id="Phobius"/>
    </source>
</evidence>
<evidence type="ECO:0000313" key="2">
    <source>
        <dbReference type="EMBL" id="TVU03155.1"/>
    </source>
</evidence>